<dbReference type="FunFam" id="1.10.10.60:FF:000007">
    <property type="entry name" value="Two-component response regulator"/>
    <property type="match status" value="1"/>
</dbReference>
<dbReference type="InterPro" id="IPR001789">
    <property type="entry name" value="Sig_transdc_resp-reg_receiver"/>
</dbReference>
<evidence type="ECO:0000256" key="11">
    <source>
        <dbReference type="PIRNR" id="PIRNR036392"/>
    </source>
</evidence>
<dbReference type="PANTHER" id="PTHR43874">
    <property type="entry name" value="TWO-COMPONENT RESPONSE REGULATOR"/>
    <property type="match status" value="1"/>
</dbReference>
<sequence>MVEEDHFPVGLRVLAVDDDRTYLTVLENLLRKCQYNVTATTQSVKALEMLRKNRNEFDLVISDVNMPEMDGFKLLQQVGLETDLPVIMLSGYGDRERVMKGVIYGACDFLTKPVRIQELQNIWQHVVRRKIDSKDKNKTASEEKDCSIACKFANEEEPCTVAGECSQALAPKTNADQNIKVDHKRKERCEVEEMEEDDKENDEPSNQKKSRLVWDTELHNKFLAAINQLEIDKAFPKKILDLMNIDGLSRENVASHLQKFRLGLKKPNPYHRMGSVDCFRTSSESGAMLSTTLPSYAYAPGGRFSVLNSPSCLNTRGMNSSAIVQASQSRNINSSSIKTHGNMHSSMFSANQTSSLLQGIPTSMEANHFKPNNSAAGIRSRNSPVGFSSSVPLEDDVLGEMLHQEGLLGNILLASCYTKNNQGGCSKDTSQTFNSINPVISPNGGTSPLGHSYEQNSTVDNNRIDASLVGQMNGVNPSITMCSEGENFYSMKSNDAYVLQSMKSGEGLMQNSLESLDDILNGIDEQDLNAIMLMNEEL</sequence>
<dbReference type="GO" id="GO:0003677">
    <property type="term" value="F:DNA binding"/>
    <property type="evidence" value="ECO:0007669"/>
    <property type="project" value="UniProtKB-KW"/>
</dbReference>
<keyword evidence="10 11" id="KW-0539">Nucleus</keyword>
<dbReference type="InterPro" id="IPR045279">
    <property type="entry name" value="ARR-like"/>
</dbReference>
<dbReference type="InterPro" id="IPR017053">
    <property type="entry name" value="Response_reg_B-typ_pln"/>
</dbReference>
<keyword evidence="6 11" id="KW-0805">Transcription regulation</keyword>
<comment type="similarity">
    <text evidence="2">Belongs to the ARR family. Type-B subfamily.</text>
</comment>
<dbReference type="Pfam" id="PF00072">
    <property type="entry name" value="Response_reg"/>
    <property type="match status" value="1"/>
</dbReference>
<evidence type="ECO:0000256" key="9">
    <source>
        <dbReference type="ARBA" id="ARBA00023163"/>
    </source>
</evidence>
<gene>
    <name evidence="15" type="primary">LOC106766481</name>
</gene>
<protein>
    <recommendedName>
        <fullName evidence="11">Two-component response regulator</fullName>
    </recommendedName>
</protein>
<evidence type="ECO:0000259" key="13">
    <source>
        <dbReference type="PROSITE" id="PS50110"/>
    </source>
</evidence>
<comment type="function">
    <text evidence="11">Transcriptional activator that binds specific DNA sequence.</text>
</comment>
<dbReference type="PROSITE" id="PS50110">
    <property type="entry name" value="RESPONSE_REGULATORY"/>
    <property type="match status" value="1"/>
</dbReference>
<evidence type="ECO:0000256" key="3">
    <source>
        <dbReference type="ARBA" id="ARBA00022553"/>
    </source>
</evidence>
<evidence type="ECO:0000256" key="8">
    <source>
        <dbReference type="ARBA" id="ARBA00023159"/>
    </source>
</evidence>
<evidence type="ECO:0000256" key="1">
    <source>
        <dbReference type="ARBA" id="ARBA00004123"/>
    </source>
</evidence>
<dbReference type="CDD" id="cd17584">
    <property type="entry name" value="REC_typeB_ARR-like"/>
    <property type="match status" value="1"/>
</dbReference>
<evidence type="ECO:0000256" key="6">
    <source>
        <dbReference type="ARBA" id="ARBA00023015"/>
    </source>
</evidence>
<dbReference type="GO" id="GO:0000160">
    <property type="term" value="P:phosphorelay signal transduction system"/>
    <property type="evidence" value="ECO:0007669"/>
    <property type="project" value="UniProtKB-KW"/>
</dbReference>
<dbReference type="Gene3D" id="3.40.50.2300">
    <property type="match status" value="1"/>
</dbReference>
<keyword evidence="4" id="KW-0932">Cytokinin signaling pathway</keyword>
<keyword evidence="5 11" id="KW-0902">Two-component regulatory system</keyword>
<reference evidence="15" key="2">
    <citation type="submission" date="2025-08" db="UniProtKB">
        <authorList>
            <consortium name="RefSeq"/>
        </authorList>
    </citation>
    <scope>IDENTIFICATION</scope>
    <source>
        <tissue evidence="15">Leaf</tissue>
    </source>
</reference>
<dbReference type="GeneID" id="106766481"/>
<dbReference type="InterPro" id="IPR006447">
    <property type="entry name" value="Myb_dom_plants"/>
</dbReference>
<evidence type="ECO:0000256" key="5">
    <source>
        <dbReference type="ARBA" id="ARBA00023012"/>
    </source>
</evidence>
<organism evidence="14 15">
    <name type="scientific">Vigna radiata var. radiata</name>
    <name type="common">Mung bean</name>
    <name type="synonym">Phaseolus aureus</name>
    <dbReference type="NCBI Taxonomy" id="3916"/>
    <lineage>
        <taxon>Eukaryota</taxon>
        <taxon>Viridiplantae</taxon>
        <taxon>Streptophyta</taxon>
        <taxon>Embryophyta</taxon>
        <taxon>Tracheophyta</taxon>
        <taxon>Spermatophyta</taxon>
        <taxon>Magnoliopsida</taxon>
        <taxon>eudicotyledons</taxon>
        <taxon>Gunneridae</taxon>
        <taxon>Pentapetalae</taxon>
        <taxon>rosids</taxon>
        <taxon>fabids</taxon>
        <taxon>Fabales</taxon>
        <taxon>Fabaceae</taxon>
        <taxon>Papilionoideae</taxon>
        <taxon>50 kb inversion clade</taxon>
        <taxon>NPAAA clade</taxon>
        <taxon>indigoferoid/millettioid clade</taxon>
        <taxon>Phaseoleae</taxon>
        <taxon>Vigna</taxon>
    </lineage>
</organism>
<proteinExistence type="inferred from homology"/>
<dbReference type="Gene3D" id="1.10.10.60">
    <property type="entry name" value="Homeodomain-like"/>
    <property type="match status" value="1"/>
</dbReference>
<evidence type="ECO:0000256" key="2">
    <source>
        <dbReference type="ARBA" id="ARBA00006015"/>
    </source>
</evidence>
<evidence type="ECO:0000313" key="15">
    <source>
        <dbReference type="RefSeq" id="XP_022639542.1"/>
    </source>
</evidence>
<name>A0A3Q0FAZ0_VIGRR</name>
<keyword evidence="3 12" id="KW-0597">Phosphoprotein</keyword>
<evidence type="ECO:0000256" key="4">
    <source>
        <dbReference type="ARBA" id="ARBA00022864"/>
    </source>
</evidence>
<accession>A0A3Q0FAZ0</accession>
<reference evidence="14" key="1">
    <citation type="journal article" date="2014" name="Nat. Commun.">
        <title>Genome sequence of mungbean and insights into evolution within Vigna species.</title>
        <authorList>
            <person name="Kang Y.J."/>
            <person name="Kim S.K."/>
            <person name="Kim M.Y."/>
            <person name="Lestari P."/>
            <person name="Kim K.H."/>
            <person name="Ha B.K."/>
            <person name="Jun T.H."/>
            <person name="Hwang W.J."/>
            <person name="Lee T."/>
            <person name="Lee J."/>
            <person name="Shim S."/>
            <person name="Yoon M.Y."/>
            <person name="Jang Y.E."/>
            <person name="Han K.S."/>
            <person name="Taeprayoon P."/>
            <person name="Yoon N."/>
            <person name="Somta P."/>
            <person name="Tanya P."/>
            <person name="Kim K.S."/>
            <person name="Gwag J.G."/>
            <person name="Moon J.K."/>
            <person name="Lee Y.H."/>
            <person name="Park B.S."/>
            <person name="Bombarely A."/>
            <person name="Doyle J.J."/>
            <person name="Jackson S.A."/>
            <person name="Schafleitner R."/>
            <person name="Srinives P."/>
            <person name="Varshney R.K."/>
            <person name="Lee S.H."/>
        </authorList>
    </citation>
    <scope>NUCLEOTIDE SEQUENCE [LARGE SCALE GENOMIC DNA]</scope>
    <source>
        <strain evidence="14">cv. VC1973A</strain>
    </source>
</reference>
<keyword evidence="8 11" id="KW-0010">Activator</keyword>
<dbReference type="PANTHER" id="PTHR43874:SF205">
    <property type="entry name" value="TWO-COMPONENT RESPONSE REGULATOR ORR23"/>
    <property type="match status" value="1"/>
</dbReference>
<dbReference type="GO" id="GO:0003700">
    <property type="term" value="F:DNA-binding transcription factor activity"/>
    <property type="evidence" value="ECO:0007669"/>
    <property type="project" value="UniProtKB-UniRule"/>
</dbReference>
<dbReference type="InterPro" id="IPR011006">
    <property type="entry name" value="CheY-like_superfamily"/>
</dbReference>
<keyword evidence="7 11" id="KW-0238">DNA-binding</keyword>
<comment type="subcellular location">
    <subcellularLocation>
        <location evidence="1 11">Nucleus</location>
    </subcellularLocation>
</comment>
<dbReference type="GO" id="GO:0009736">
    <property type="term" value="P:cytokinin-activated signaling pathway"/>
    <property type="evidence" value="ECO:0007669"/>
    <property type="project" value="UniProtKB-KW"/>
</dbReference>
<dbReference type="AlphaFoldDB" id="A0A3Q0FAZ0"/>
<evidence type="ECO:0000256" key="10">
    <source>
        <dbReference type="ARBA" id="ARBA00023242"/>
    </source>
</evidence>
<dbReference type="SUPFAM" id="SSF52172">
    <property type="entry name" value="CheY-like"/>
    <property type="match status" value="1"/>
</dbReference>
<feature type="modified residue" description="4-aspartylphosphate" evidence="12">
    <location>
        <position position="63"/>
    </location>
</feature>
<dbReference type="GO" id="GO:0005634">
    <property type="term" value="C:nucleus"/>
    <property type="evidence" value="ECO:0007669"/>
    <property type="project" value="UniProtKB-SubCell"/>
</dbReference>
<dbReference type="SMART" id="SM00448">
    <property type="entry name" value="REC"/>
    <property type="match status" value="1"/>
</dbReference>
<evidence type="ECO:0000313" key="14">
    <source>
        <dbReference type="Proteomes" id="UP000087766"/>
    </source>
</evidence>
<feature type="domain" description="Response regulatory" evidence="13">
    <location>
        <begin position="12"/>
        <end position="127"/>
    </location>
</feature>
<dbReference type="NCBIfam" id="TIGR01557">
    <property type="entry name" value="myb_SHAQKYF"/>
    <property type="match status" value="1"/>
</dbReference>
<keyword evidence="9 11" id="KW-0804">Transcription</keyword>
<dbReference type="Proteomes" id="UP000087766">
    <property type="component" value="Chromosome 7"/>
</dbReference>
<dbReference type="SUPFAM" id="SSF46689">
    <property type="entry name" value="Homeodomain-like"/>
    <property type="match status" value="1"/>
</dbReference>
<dbReference type="RefSeq" id="XP_022639542.1">
    <property type="nucleotide sequence ID" value="XM_022783821.1"/>
</dbReference>
<dbReference type="InterPro" id="IPR009057">
    <property type="entry name" value="Homeodomain-like_sf"/>
</dbReference>
<evidence type="ECO:0000256" key="7">
    <source>
        <dbReference type="ARBA" id="ARBA00023125"/>
    </source>
</evidence>
<dbReference type="PIRSF" id="PIRSF036392">
    <property type="entry name" value="RR_ARR_type-B"/>
    <property type="match status" value="1"/>
</dbReference>
<keyword evidence="14" id="KW-1185">Reference proteome</keyword>
<evidence type="ECO:0000256" key="12">
    <source>
        <dbReference type="PROSITE-ProRule" id="PRU00169"/>
    </source>
</evidence>